<evidence type="ECO:0000313" key="1">
    <source>
        <dbReference type="EMBL" id="KAJ8304870.1"/>
    </source>
</evidence>
<name>A0ABQ9EMU9_TEGGR</name>
<proteinExistence type="predicted"/>
<dbReference type="Proteomes" id="UP001217089">
    <property type="component" value="Unassembled WGS sequence"/>
</dbReference>
<gene>
    <name evidence="1" type="ORF">KUTeg_018453</name>
</gene>
<keyword evidence="2" id="KW-1185">Reference proteome</keyword>
<reference evidence="1 2" key="1">
    <citation type="submission" date="2022-12" db="EMBL/GenBank/DDBJ databases">
        <title>Chromosome-level genome of Tegillarca granosa.</title>
        <authorList>
            <person name="Kim J."/>
        </authorList>
    </citation>
    <scope>NUCLEOTIDE SEQUENCE [LARGE SCALE GENOMIC DNA]</scope>
    <source>
        <strain evidence="1">Teg-2019</strain>
        <tissue evidence="1">Adductor muscle</tissue>
    </source>
</reference>
<organism evidence="1 2">
    <name type="scientific">Tegillarca granosa</name>
    <name type="common">Malaysian cockle</name>
    <name type="synonym">Anadara granosa</name>
    <dbReference type="NCBI Taxonomy" id="220873"/>
    <lineage>
        <taxon>Eukaryota</taxon>
        <taxon>Metazoa</taxon>
        <taxon>Spiralia</taxon>
        <taxon>Lophotrochozoa</taxon>
        <taxon>Mollusca</taxon>
        <taxon>Bivalvia</taxon>
        <taxon>Autobranchia</taxon>
        <taxon>Pteriomorphia</taxon>
        <taxon>Arcoida</taxon>
        <taxon>Arcoidea</taxon>
        <taxon>Arcidae</taxon>
        <taxon>Tegillarca</taxon>
    </lineage>
</organism>
<dbReference type="EMBL" id="JARBDR010000903">
    <property type="protein sequence ID" value="KAJ8304870.1"/>
    <property type="molecule type" value="Genomic_DNA"/>
</dbReference>
<comment type="caution">
    <text evidence="1">The sequence shown here is derived from an EMBL/GenBank/DDBJ whole genome shotgun (WGS) entry which is preliminary data.</text>
</comment>
<accession>A0ABQ9EMU9</accession>
<protein>
    <submittedName>
        <fullName evidence="1">Uncharacterized protein</fullName>
    </submittedName>
</protein>
<evidence type="ECO:0000313" key="2">
    <source>
        <dbReference type="Proteomes" id="UP001217089"/>
    </source>
</evidence>
<sequence>MKPIELIHAFTELRPVIHWVECKYGRDTLETGRHFKCRKPPGAEDESLPLQRQPNFTRFLRQM</sequence>